<gene>
    <name evidence="1" type="ORF">HNAJ_LOCUS6818</name>
</gene>
<proteinExistence type="predicted"/>
<name>A0A0R3TID1_RODNA</name>
<dbReference type="WBParaSite" id="HNAJ_0000682201-mRNA-1">
    <property type="protein sequence ID" value="HNAJ_0000682201-mRNA-1"/>
    <property type="gene ID" value="HNAJ_0000682201"/>
</dbReference>
<reference evidence="1 2" key="2">
    <citation type="submission" date="2018-11" db="EMBL/GenBank/DDBJ databases">
        <authorList>
            <consortium name="Pathogen Informatics"/>
        </authorList>
    </citation>
    <scope>NUCLEOTIDE SEQUENCE [LARGE SCALE GENOMIC DNA]</scope>
</reference>
<reference evidence="3" key="1">
    <citation type="submission" date="2017-02" db="UniProtKB">
        <authorList>
            <consortium name="WormBaseParasite"/>
        </authorList>
    </citation>
    <scope>IDENTIFICATION</scope>
</reference>
<keyword evidence="2" id="KW-1185">Reference proteome</keyword>
<accession>A0A0R3TID1</accession>
<evidence type="ECO:0000313" key="2">
    <source>
        <dbReference type="Proteomes" id="UP000278807"/>
    </source>
</evidence>
<dbReference type="Proteomes" id="UP000278807">
    <property type="component" value="Unassembled WGS sequence"/>
</dbReference>
<dbReference type="AlphaFoldDB" id="A0A0R3TID1"/>
<dbReference type="EMBL" id="UZAE01008526">
    <property type="protein sequence ID" value="VDO02678.1"/>
    <property type="molecule type" value="Genomic_DNA"/>
</dbReference>
<protein>
    <submittedName>
        <fullName evidence="3">DNA-directed RNA polymerase</fullName>
    </submittedName>
</protein>
<evidence type="ECO:0000313" key="3">
    <source>
        <dbReference type="WBParaSite" id="HNAJ_0000682201-mRNA-1"/>
    </source>
</evidence>
<sequence length="104" mass="11794">MSFTYVFISILSQLPYRPQNGTSTSKPGGPSLVINHRASVDNRDLDHEAEVKEAFSLSKYFLNVNGKDTFVADIPLTAIKCMSVDTRNEYRRIGSLYYRENIVD</sequence>
<evidence type="ECO:0000313" key="1">
    <source>
        <dbReference type="EMBL" id="VDO02678.1"/>
    </source>
</evidence>
<organism evidence="3">
    <name type="scientific">Rodentolepis nana</name>
    <name type="common">Dwarf tapeworm</name>
    <name type="synonym">Hymenolepis nana</name>
    <dbReference type="NCBI Taxonomy" id="102285"/>
    <lineage>
        <taxon>Eukaryota</taxon>
        <taxon>Metazoa</taxon>
        <taxon>Spiralia</taxon>
        <taxon>Lophotrochozoa</taxon>
        <taxon>Platyhelminthes</taxon>
        <taxon>Cestoda</taxon>
        <taxon>Eucestoda</taxon>
        <taxon>Cyclophyllidea</taxon>
        <taxon>Hymenolepididae</taxon>
        <taxon>Rodentolepis</taxon>
    </lineage>
</organism>